<accession>A0A8E0WQM2</accession>
<dbReference type="PANTHER" id="PTHR37292">
    <property type="entry name" value="VNG6097C"/>
    <property type="match status" value="1"/>
</dbReference>
<feature type="compositionally biased region" description="Acidic residues" evidence="1">
    <location>
        <begin position="596"/>
        <end position="612"/>
    </location>
</feature>
<evidence type="ECO:0000256" key="1">
    <source>
        <dbReference type="SAM" id="MobiDB-lite"/>
    </source>
</evidence>
<dbReference type="RefSeq" id="WP_020819336.1">
    <property type="nucleotide sequence ID" value="NZ_JANF02000073.1"/>
</dbReference>
<proteinExistence type="predicted"/>
<dbReference type="InterPro" id="IPR004919">
    <property type="entry name" value="GmrSD_N"/>
</dbReference>
<name>A0A8E0WQM2_9SPHN</name>
<dbReference type="AlphaFoldDB" id="A0A8E0WQM2"/>
<gene>
    <name evidence="3" type="ORF">AL00_15900</name>
</gene>
<dbReference type="EMBL" id="JANF02000073">
    <property type="protein sequence ID" value="KER35449.1"/>
    <property type="molecule type" value="Genomic_DNA"/>
</dbReference>
<protein>
    <recommendedName>
        <fullName evidence="2">GmrSD restriction endonucleases N-terminal domain-containing protein</fullName>
    </recommendedName>
</protein>
<feature type="domain" description="GmrSD restriction endonucleases N-terminal" evidence="2">
    <location>
        <begin position="10"/>
        <end position="253"/>
    </location>
</feature>
<feature type="region of interest" description="Disordered" evidence="1">
    <location>
        <begin position="587"/>
        <end position="612"/>
    </location>
</feature>
<evidence type="ECO:0000313" key="4">
    <source>
        <dbReference type="Proteomes" id="UP000028135"/>
    </source>
</evidence>
<evidence type="ECO:0000259" key="2">
    <source>
        <dbReference type="Pfam" id="PF03235"/>
    </source>
</evidence>
<comment type="caution">
    <text evidence="3">The sequence shown here is derived from an EMBL/GenBank/DDBJ whole genome shotgun (WGS) entry which is preliminary data.</text>
</comment>
<dbReference type="PANTHER" id="PTHR37292:SF2">
    <property type="entry name" value="DUF262 DOMAIN-CONTAINING PROTEIN"/>
    <property type="match status" value="1"/>
</dbReference>
<evidence type="ECO:0000313" key="3">
    <source>
        <dbReference type="EMBL" id="KER35449.1"/>
    </source>
</evidence>
<reference evidence="3 4" key="1">
    <citation type="submission" date="2014-05" db="EMBL/GenBank/DDBJ databases">
        <title>Genome Announcement of Sphingobium lucknowense F2.</title>
        <authorList>
            <person name="Lal R."/>
            <person name="Negi V."/>
            <person name="Lata P."/>
            <person name="Sangwan N."/>
            <person name="Gupta S.K."/>
            <person name="Rao D.L.N."/>
            <person name="Das S."/>
        </authorList>
    </citation>
    <scope>NUCLEOTIDE SEQUENCE [LARGE SCALE GENOMIC DNA]</scope>
    <source>
        <strain evidence="3 4">F2</strain>
    </source>
</reference>
<organism evidence="3 4">
    <name type="scientific">Sphingobium indicum F2</name>
    <dbReference type="NCBI Taxonomy" id="1450518"/>
    <lineage>
        <taxon>Bacteria</taxon>
        <taxon>Pseudomonadati</taxon>
        <taxon>Pseudomonadota</taxon>
        <taxon>Alphaproteobacteria</taxon>
        <taxon>Sphingomonadales</taxon>
        <taxon>Sphingomonadaceae</taxon>
        <taxon>Sphingobium</taxon>
    </lineage>
</organism>
<sequence length="622" mass="68949">MSFDTTKTSLKELLGHIHDGKLQLPEFQRDYVWNEGDVRSLLESIAKGFPVGALLTLERGGSIEFKPRGIEGTSVASIAPEHLLLDGQQRMTSLYKTIYSKEPARVRTAKGQVVERYFYLSIEGALEPMADIEAAIEMVPPDRIRMINFGKDVELDLSTAEREYEQMLFPLNQTLDPLTWILGCISHWSAKGEQRMEEIQRFQNEVLNRIQSYAMPVIKLSKDNSREAVCTVFEKVNVGGKKLDAFELVTAIYAAAGFDLREDWAGTQRKHGRLGRLREKVPSKGVFADLASTDFLQACTVLHTRELRLQAAANGATGKDVPAITCTREALLGLPLAAYQKHADAVEAGFIEVAKFLNEQKILWGRDVPYPPQMVSLAATCALLPSHLRNAAALNKLAQWYWAGVLGEFYGSATETKIARDVPDLLAWLEGGPVPRTVGDTSFQARRLDTLRSRLSAAYKGFHALLMRSGCRDFITGKGVETMTVYADALDIHHIFPRAWCEKEGIPPQRYNSIINKTALSKGTNIAIGGNAPSVYLARIEEKHGLSPDALDDILRSHLIEPTTLRADDFEGFWKARKVALAELAAGAQGKPVPFSEDEPMEGYADDDGLTLDEEDVIEEVA</sequence>
<dbReference type="Proteomes" id="UP000028135">
    <property type="component" value="Unassembled WGS sequence"/>
</dbReference>
<dbReference type="Pfam" id="PF03235">
    <property type="entry name" value="GmrSD_N"/>
    <property type="match status" value="1"/>
</dbReference>